<evidence type="ECO:0000256" key="7">
    <source>
        <dbReference type="ARBA" id="ARBA00023136"/>
    </source>
</evidence>
<feature type="transmembrane region" description="Helical" evidence="9">
    <location>
        <begin position="134"/>
        <end position="152"/>
    </location>
</feature>
<dbReference type="InParanoid" id="E1ZSP1"/>
<dbReference type="PANTHER" id="PTHR33281">
    <property type="entry name" value="UPF0187 PROTEIN YNEE"/>
    <property type="match status" value="1"/>
</dbReference>
<evidence type="ECO:0000256" key="8">
    <source>
        <dbReference type="SAM" id="MobiDB-lite"/>
    </source>
</evidence>
<evidence type="ECO:0000256" key="3">
    <source>
        <dbReference type="ARBA" id="ARBA00022475"/>
    </source>
</evidence>
<dbReference type="GeneID" id="17350604"/>
<feature type="transmembrane region" description="Helical" evidence="9">
    <location>
        <begin position="293"/>
        <end position="312"/>
    </location>
</feature>
<name>E1ZSP1_CHLVA</name>
<comment type="subcellular location">
    <subcellularLocation>
        <location evidence="1">Cell membrane</location>
        <topology evidence="1">Multi-pass membrane protein</topology>
    </subcellularLocation>
</comment>
<evidence type="ECO:0000256" key="6">
    <source>
        <dbReference type="ARBA" id="ARBA00023065"/>
    </source>
</evidence>
<dbReference type="Proteomes" id="UP000008141">
    <property type="component" value="Unassembled WGS sequence"/>
</dbReference>
<evidence type="ECO:0000256" key="1">
    <source>
        <dbReference type="ARBA" id="ARBA00004651"/>
    </source>
</evidence>
<dbReference type="InterPro" id="IPR044669">
    <property type="entry name" value="YneE/VCCN1/2-like"/>
</dbReference>
<accession>E1ZSP1</accession>
<reference evidence="10 11" key="1">
    <citation type="journal article" date="2010" name="Plant Cell">
        <title>The Chlorella variabilis NC64A genome reveals adaptation to photosymbiosis, coevolution with viruses, and cryptic sex.</title>
        <authorList>
            <person name="Blanc G."/>
            <person name="Duncan G."/>
            <person name="Agarkova I."/>
            <person name="Borodovsky M."/>
            <person name="Gurnon J."/>
            <person name="Kuo A."/>
            <person name="Lindquist E."/>
            <person name="Lucas S."/>
            <person name="Pangilinan J."/>
            <person name="Polle J."/>
            <person name="Salamov A."/>
            <person name="Terry A."/>
            <person name="Yamada T."/>
            <person name="Dunigan D.D."/>
            <person name="Grigoriev I.V."/>
            <person name="Claverie J.M."/>
            <person name="Van Etten J.L."/>
        </authorList>
    </citation>
    <scope>NUCLEOTIDE SEQUENCE [LARGE SCALE GENOMIC DNA]</scope>
    <source>
        <strain evidence="10 11">NC64A</strain>
    </source>
</reference>
<feature type="region of interest" description="Disordered" evidence="8">
    <location>
        <begin position="375"/>
        <end position="396"/>
    </location>
</feature>
<keyword evidence="2" id="KW-0813">Transport</keyword>
<dbReference type="RefSeq" id="XP_005843289.1">
    <property type="nucleotide sequence ID" value="XM_005843227.1"/>
</dbReference>
<dbReference type="KEGG" id="cvr:CHLNCDRAFT_141346"/>
<dbReference type="AlphaFoldDB" id="E1ZSP1"/>
<dbReference type="GO" id="GO:0005886">
    <property type="term" value="C:plasma membrane"/>
    <property type="evidence" value="ECO:0007669"/>
    <property type="project" value="UniProtKB-SubCell"/>
</dbReference>
<dbReference type="STRING" id="554065.E1ZSP1"/>
<evidence type="ECO:0000256" key="2">
    <source>
        <dbReference type="ARBA" id="ARBA00022448"/>
    </source>
</evidence>
<dbReference type="EMBL" id="GL433867">
    <property type="protein sequence ID" value="EFN51187.1"/>
    <property type="molecule type" value="Genomic_DNA"/>
</dbReference>
<evidence type="ECO:0000313" key="11">
    <source>
        <dbReference type="Proteomes" id="UP000008141"/>
    </source>
</evidence>
<protein>
    <submittedName>
        <fullName evidence="10">Uncharacterized protein</fullName>
    </submittedName>
</protein>
<feature type="transmembrane region" description="Helical" evidence="9">
    <location>
        <begin position="94"/>
        <end position="114"/>
    </location>
</feature>
<organism evidence="11">
    <name type="scientific">Chlorella variabilis</name>
    <name type="common">Green alga</name>
    <dbReference type="NCBI Taxonomy" id="554065"/>
    <lineage>
        <taxon>Eukaryota</taxon>
        <taxon>Viridiplantae</taxon>
        <taxon>Chlorophyta</taxon>
        <taxon>core chlorophytes</taxon>
        <taxon>Trebouxiophyceae</taxon>
        <taxon>Chlorellales</taxon>
        <taxon>Chlorellaceae</taxon>
        <taxon>Chlorella clade</taxon>
        <taxon>Chlorella</taxon>
    </lineage>
</organism>
<sequence>MRVGHSPLWGDRAAKASGWRAFLLFPLLLWERIFYSRRASQTASLPAWPAAAAAAAAQIDVTTCKTRPGDWRRLQGDRRFFDAMFCYVGPPSHFIWNLRLPLALVMLVSAGMAVYEYCRTTLGWGLPELDRNDIMYDTFRLASFAMALLLSLRVGRTYDRWWVARCGFAGVGNAATALTQQAAAWVDDEDLQARRWADIRRWAVVWHYSVLQVVQGDKELRPAAAALLCDGELALYSASRKGRQMVASQLRLLVREAGLAVELTAAMEQTIGKGWADAGNCVRLRFQAMPAGLALISTGFVLIWLMLIPFGVWTTESWFALGAMFFVALLLLSVDEIATQMENPFPLLPMDEMMDSTVRDTERALSEAAALRRLRQSRKPGSQASLSHAAVTVDGG</sequence>
<dbReference type="PANTHER" id="PTHR33281:SF19">
    <property type="entry name" value="VOLTAGE-DEPENDENT ANION CHANNEL-FORMING PROTEIN YNEE"/>
    <property type="match status" value="1"/>
</dbReference>
<gene>
    <name evidence="10" type="ORF">CHLNCDRAFT_141346</name>
</gene>
<evidence type="ECO:0000256" key="4">
    <source>
        <dbReference type="ARBA" id="ARBA00022692"/>
    </source>
</evidence>
<evidence type="ECO:0000256" key="5">
    <source>
        <dbReference type="ARBA" id="ARBA00022989"/>
    </source>
</evidence>
<feature type="transmembrane region" description="Helical" evidence="9">
    <location>
        <begin position="318"/>
        <end position="334"/>
    </location>
</feature>
<proteinExistence type="predicted"/>
<keyword evidence="4 9" id="KW-0812">Transmembrane</keyword>
<dbReference type="GO" id="GO:0005254">
    <property type="term" value="F:chloride channel activity"/>
    <property type="evidence" value="ECO:0007669"/>
    <property type="project" value="InterPro"/>
</dbReference>
<evidence type="ECO:0000256" key="9">
    <source>
        <dbReference type="SAM" id="Phobius"/>
    </source>
</evidence>
<keyword evidence="5 9" id="KW-1133">Transmembrane helix</keyword>
<dbReference type="Pfam" id="PF25539">
    <property type="entry name" value="Bestrophin_2"/>
    <property type="match status" value="1"/>
</dbReference>
<keyword evidence="11" id="KW-1185">Reference proteome</keyword>
<keyword evidence="7 9" id="KW-0472">Membrane</keyword>
<evidence type="ECO:0000313" key="10">
    <source>
        <dbReference type="EMBL" id="EFN51187.1"/>
    </source>
</evidence>
<keyword evidence="6" id="KW-0406">Ion transport</keyword>
<keyword evidence="3" id="KW-1003">Cell membrane</keyword>
<dbReference type="OrthoDB" id="513608at2759"/>